<reference evidence="1" key="1">
    <citation type="submission" date="2023-06" db="EMBL/GenBank/DDBJ databases">
        <authorList>
            <person name="Kurt Z."/>
        </authorList>
    </citation>
    <scope>NUCLEOTIDE SEQUENCE</scope>
</reference>
<keyword evidence="3" id="KW-1185">Reference proteome</keyword>
<dbReference type="AlphaFoldDB" id="A0AA86TXT9"/>
<evidence type="ECO:0000313" key="2">
    <source>
        <dbReference type="EMBL" id="CAL5972937.1"/>
    </source>
</evidence>
<dbReference type="Proteomes" id="UP001642409">
    <property type="component" value="Unassembled WGS sequence"/>
</dbReference>
<evidence type="ECO:0000313" key="3">
    <source>
        <dbReference type="Proteomes" id="UP001642409"/>
    </source>
</evidence>
<reference evidence="2 3" key="2">
    <citation type="submission" date="2024-07" db="EMBL/GenBank/DDBJ databases">
        <authorList>
            <person name="Akdeniz Z."/>
        </authorList>
    </citation>
    <scope>NUCLEOTIDE SEQUENCE [LARGE SCALE GENOMIC DNA]</scope>
</reference>
<proteinExistence type="predicted"/>
<accession>A0AA86TXT9</accession>
<evidence type="ECO:0000313" key="1">
    <source>
        <dbReference type="EMBL" id="CAI9932934.1"/>
    </source>
</evidence>
<dbReference type="EMBL" id="CATOUU010000531">
    <property type="protein sequence ID" value="CAI9932934.1"/>
    <property type="molecule type" value="Genomic_DNA"/>
</dbReference>
<dbReference type="EMBL" id="CAXDID020000004">
    <property type="protein sequence ID" value="CAL5972937.1"/>
    <property type="molecule type" value="Genomic_DNA"/>
</dbReference>
<sequence>MASDVTHFNIWFCCRLQQSQLQHDSFNCNSTINVQLQTSEALHLQIVMLSSIILYRQLNQINQCTNNIWVNNEQYQYCHKAKYFNNVISKNVLSKNGVHNPKNIQLFMYTDITKQSNISIEVLNENVNAFALFGFNLNTNVVRDSLVNISLGFEVFRGALVCIKCDVKIYNCSLVFIASGKELSGLVGEAPNSVFLQQSLIQYRLASMHASGIVNRVDNANANITIVDCNLTGSNLIKSDYSGYIACEIASQMNMTISSFVVCVDSNLSLGNQSANITFNGAVTLNCDVCGGQMVVYGLCGDSLQYALPHSGMLTCDFPFEFVDGQCQCTYGYLLDGYVCVNVIEAIHNMSSQMQNNDQIQQIILSINNFSVLLENLTDYSTNAVTNITMSVNNQFTKIENDIKLNYSQLHQLRANYTNIIDQSISNNISLNISQQQLELENYLALNTSALNNRLISNISMLNLLGFNTSLEDLKTQIQNYYNLSQSQNYDTVVNSMNATVYNMNTTFNQTNMILQQTINTQSMLINQSQQIIDLLEIQIACLNQGYQFLNNQCIITYQIQCDHIVCGQNIQVSVFDISVITHQVSSGDFSAGYVFSSSPVINNAFIDVFDGVYATAKPLFQSQNTFQNIKIHIGTQSVNGGSMLTMSSTIIINQLTIMSSEGSDITVSAGQLNIFVPSTLNVNIQKLLINLVFSPSSMGNITLIDSVSGSMNISIYKVFGTYQTTLTAAMIGLSINSANINVKQTIFKPDVMYVGNSSSYLFTTVVSSTIVINNIAIIMGNKSNFMQIGSITTTNWYSPLFYQFGGIISLYNSSTIKINQFIQDSYQKIVTDYISKSGFLLGFVLPSSSPSNITFSNLCLQQNMSSIVSQKNFSQFGLINSDGSIKVYDSTFSFSVQGSTFIYFGLIATHSQTSTYLEFNNVNTSVSMAVGATQLTYIGALIGWQGSKNASIINTQVINSNITSKQDVGGFIGRSYTSADNTTILNSTLINSTISASLNTAGGFIAYHTNKNVTLINSMVSSSNISSAATISGGFVGHCQTTTLYIESSSVLNIRVTGTTSLGFILGSSGTGNTFNIINSQSIGTNYINGVAPGTCTPFTNATIPKGC</sequence>
<comment type="caution">
    <text evidence="1">The sequence shown here is derived from an EMBL/GenBank/DDBJ whole genome shotgun (WGS) entry which is preliminary data.</text>
</comment>
<organism evidence="1">
    <name type="scientific">Hexamita inflata</name>
    <dbReference type="NCBI Taxonomy" id="28002"/>
    <lineage>
        <taxon>Eukaryota</taxon>
        <taxon>Metamonada</taxon>
        <taxon>Diplomonadida</taxon>
        <taxon>Hexamitidae</taxon>
        <taxon>Hexamitinae</taxon>
        <taxon>Hexamita</taxon>
    </lineage>
</organism>
<name>A0AA86TXT9_9EUKA</name>
<gene>
    <name evidence="1" type="ORF">HINF_LOCUS20579</name>
    <name evidence="2" type="ORF">HINF_LOCUS2125</name>
</gene>
<protein>
    <submittedName>
        <fullName evidence="2">Hypothetical_protein</fullName>
    </submittedName>
</protein>